<sequence>MEQLITPIKHLQKPLEIGDITLRNRFGMSSVSRNRADGTYPNALNGEYFYQRALGGAGFICAGGALIEPQGTAMRETPQIDTHEHMLAWRRVVDRVHEVPGAVFYCQLWHCGRMTYQDAKIQKEYGKPTIAPSAIQARMGIAPDNDGVYDLEPGLDKGYSKPTAIENPKDVIEQFRRSAILAKEAGFDGVELHGANGYLVSQFLDDTANIRTDDYGGSVENRARFALECIDALVEVWGPKKVGIKLSPATGRGDLGMPVERQIEQFTYLIRELDKRPLAHVHTLWTEGAVPANQRTEWMDMEVDGKMRGPLHPVWATYRHLIKNAKVFLNGAISLIEAEELLKDGTGDLIIFGRPWLVNPDFASAAIAGKEKELQFEYNFDYFAQYPIGDPAKGYTDYPFITKPDYKAPGLKT</sequence>
<dbReference type="Proteomes" id="UP001358417">
    <property type="component" value="Unassembled WGS sequence"/>
</dbReference>
<reference evidence="2 3" key="1">
    <citation type="submission" date="2023-08" db="EMBL/GenBank/DDBJ databases">
        <title>Black Yeasts Isolated from many extreme environments.</title>
        <authorList>
            <person name="Coleine C."/>
            <person name="Stajich J.E."/>
            <person name="Selbmann L."/>
        </authorList>
    </citation>
    <scope>NUCLEOTIDE SEQUENCE [LARGE SCALE GENOMIC DNA]</scope>
    <source>
        <strain evidence="2 3">CCFEE 5792</strain>
    </source>
</reference>
<evidence type="ECO:0000259" key="1">
    <source>
        <dbReference type="Pfam" id="PF00724"/>
    </source>
</evidence>
<dbReference type="Pfam" id="PF00724">
    <property type="entry name" value="Oxidored_FMN"/>
    <property type="match status" value="1"/>
</dbReference>
<dbReference type="InterPro" id="IPR001155">
    <property type="entry name" value="OxRdtase_FMN_N"/>
</dbReference>
<dbReference type="SUPFAM" id="SSF51395">
    <property type="entry name" value="FMN-linked oxidoreductases"/>
    <property type="match status" value="1"/>
</dbReference>
<dbReference type="EMBL" id="JAVRRD010000003">
    <property type="protein sequence ID" value="KAK5061393.1"/>
    <property type="molecule type" value="Genomic_DNA"/>
</dbReference>
<evidence type="ECO:0000313" key="2">
    <source>
        <dbReference type="EMBL" id="KAK5061393.1"/>
    </source>
</evidence>
<keyword evidence="3" id="KW-1185">Reference proteome</keyword>
<dbReference type="AlphaFoldDB" id="A0AAV9NMI3"/>
<dbReference type="InterPro" id="IPR013785">
    <property type="entry name" value="Aldolase_TIM"/>
</dbReference>
<dbReference type="PANTHER" id="PTHR22893">
    <property type="entry name" value="NADH OXIDOREDUCTASE-RELATED"/>
    <property type="match status" value="1"/>
</dbReference>
<name>A0AAV9NMI3_9EURO</name>
<organism evidence="2 3">
    <name type="scientific">Exophiala bonariae</name>
    <dbReference type="NCBI Taxonomy" id="1690606"/>
    <lineage>
        <taxon>Eukaryota</taxon>
        <taxon>Fungi</taxon>
        <taxon>Dikarya</taxon>
        <taxon>Ascomycota</taxon>
        <taxon>Pezizomycotina</taxon>
        <taxon>Eurotiomycetes</taxon>
        <taxon>Chaetothyriomycetidae</taxon>
        <taxon>Chaetothyriales</taxon>
        <taxon>Herpotrichiellaceae</taxon>
        <taxon>Exophiala</taxon>
    </lineage>
</organism>
<comment type="caution">
    <text evidence="2">The sequence shown here is derived from an EMBL/GenBank/DDBJ whole genome shotgun (WGS) entry which is preliminary data.</text>
</comment>
<evidence type="ECO:0000313" key="3">
    <source>
        <dbReference type="Proteomes" id="UP001358417"/>
    </source>
</evidence>
<dbReference type="InterPro" id="IPR045247">
    <property type="entry name" value="Oye-like"/>
</dbReference>
<protein>
    <recommendedName>
        <fullName evidence="1">NADH:flavin oxidoreductase/NADH oxidase N-terminal domain-containing protein</fullName>
    </recommendedName>
</protein>
<feature type="domain" description="NADH:flavin oxidoreductase/NADH oxidase N-terminal" evidence="1">
    <location>
        <begin position="11"/>
        <end position="371"/>
    </location>
</feature>
<dbReference type="Gene3D" id="3.20.20.70">
    <property type="entry name" value="Aldolase class I"/>
    <property type="match status" value="1"/>
</dbReference>
<dbReference type="GeneID" id="89976100"/>
<dbReference type="GO" id="GO:0016491">
    <property type="term" value="F:oxidoreductase activity"/>
    <property type="evidence" value="ECO:0007669"/>
    <property type="project" value="InterPro"/>
</dbReference>
<dbReference type="PANTHER" id="PTHR22893:SF91">
    <property type="entry name" value="NADPH DEHYDROGENASE 2-RELATED"/>
    <property type="match status" value="1"/>
</dbReference>
<accession>A0AAV9NMI3</accession>
<proteinExistence type="predicted"/>
<gene>
    <name evidence="2" type="ORF">LTR84_007935</name>
</gene>
<dbReference type="RefSeq" id="XP_064710490.1">
    <property type="nucleotide sequence ID" value="XM_064851487.1"/>
</dbReference>
<dbReference type="GO" id="GO:0010181">
    <property type="term" value="F:FMN binding"/>
    <property type="evidence" value="ECO:0007669"/>
    <property type="project" value="InterPro"/>
</dbReference>